<accession>A0A149S1R3</accession>
<dbReference type="RefSeq" id="WP_062500128.1">
    <property type="nucleotide sequence ID" value="NZ_LHZG01000129.1"/>
</dbReference>
<dbReference type="Proteomes" id="UP000075655">
    <property type="component" value="Unassembled WGS sequence"/>
</dbReference>
<gene>
    <name evidence="1" type="ORF">AD934_02955</name>
</gene>
<protein>
    <submittedName>
        <fullName evidence="1">Uncharacterized protein</fullName>
    </submittedName>
</protein>
<name>A0A149S1R3_GLUOY</name>
<evidence type="ECO:0000313" key="1">
    <source>
        <dbReference type="EMBL" id="KXV20695.1"/>
    </source>
</evidence>
<reference evidence="1 2" key="1">
    <citation type="submission" date="2015-06" db="EMBL/GenBank/DDBJ databases">
        <title>Improved classification and identification of acetic acid bacteria using matrix-assisted laser desorption/ionization time-of-flight mass spectrometry; Gluconobacter nephelii and Gluconobacter uchimurae are later heterotypic synonyms of Gluconobacter japonicus and Gluconobacter oxydans, respectively.</title>
        <authorList>
            <person name="Li L."/>
            <person name="Cleenwerck I."/>
            <person name="De Vuyst L."/>
            <person name="Vandamme P."/>
        </authorList>
    </citation>
    <scope>NUCLEOTIDE SEQUENCE [LARGE SCALE GENOMIC DNA]</scope>
    <source>
        <strain evidence="1 2">LMG 1676</strain>
    </source>
</reference>
<sequence>MSPPDHTSHRDTGQESLAPNLALARHNLLERLCARNGHSAGVESDFVAALADLLLSLPSSEREALISEITERVQDGEALMARVIPTRPELVQWTDSQKRRELSARVFSDDRLALLRGLLDEQPERLAA</sequence>
<dbReference type="PATRIC" id="fig|442.8.peg.246"/>
<dbReference type="EMBL" id="LHZG01000129">
    <property type="protein sequence ID" value="KXV20695.1"/>
    <property type="molecule type" value="Genomic_DNA"/>
</dbReference>
<organism evidence="1 2">
    <name type="scientific">Gluconobacter oxydans</name>
    <name type="common">Gluconobacter suboxydans</name>
    <dbReference type="NCBI Taxonomy" id="442"/>
    <lineage>
        <taxon>Bacteria</taxon>
        <taxon>Pseudomonadati</taxon>
        <taxon>Pseudomonadota</taxon>
        <taxon>Alphaproteobacteria</taxon>
        <taxon>Acetobacterales</taxon>
        <taxon>Acetobacteraceae</taxon>
        <taxon>Gluconobacter</taxon>
    </lineage>
</organism>
<evidence type="ECO:0000313" key="2">
    <source>
        <dbReference type="Proteomes" id="UP000075655"/>
    </source>
</evidence>
<proteinExistence type="predicted"/>
<comment type="caution">
    <text evidence="1">The sequence shown here is derived from an EMBL/GenBank/DDBJ whole genome shotgun (WGS) entry which is preliminary data.</text>
</comment>
<dbReference type="AlphaFoldDB" id="A0A149S1R3"/>